<dbReference type="HOGENOM" id="CLU_172455_0_0_6"/>
<dbReference type="RefSeq" id="WP_014780351.1">
    <property type="nucleotide sequence ID" value="NC_018012.1"/>
</dbReference>
<dbReference type="eggNOG" id="ENOG50330BW">
    <property type="taxonomic scope" value="Bacteria"/>
</dbReference>
<proteinExistence type="predicted"/>
<dbReference type="OrthoDB" id="5786974at2"/>
<accession>I3YG49</accession>
<dbReference type="AlphaFoldDB" id="I3YG49"/>
<dbReference type="EMBL" id="CP003154">
    <property type="protein sequence ID" value="AFL75967.1"/>
    <property type="molecule type" value="Genomic_DNA"/>
</dbReference>
<organism evidence="1 2">
    <name type="scientific">Thiocystis violascens (strain ATCC 17096 / DSM 198 / 6111)</name>
    <name type="common">Chromatium violascens</name>
    <dbReference type="NCBI Taxonomy" id="765911"/>
    <lineage>
        <taxon>Bacteria</taxon>
        <taxon>Pseudomonadati</taxon>
        <taxon>Pseudomonadota</taxon>
        <taxon>Gammaproteobacteria</taxon>
        <taxon>Chromatiales</taxon>
        <taxon>Chromatiaceae</taxon>
        <taxon>Thiocystis</taxon>
    </lineage>
</organism>
<evidence type="ECO:0000313" key="2">
    <source>
        <dbReference type="Proteomes" id="UP000006062"/>
    </source>
</evidence>
<dbReference type="KEGG" id="tvi:Thivi_4148"/>
<name>I3YG49_THIV6</name>
<protein>
    <submittedName>
        <fullName evidence="1">Uncharacterized protein</fullName>
    </submittedName>
</protein>
<dbReference type="Proteomes" id="UP000006062">
    <property type="component" value="Chromosome"/>
</dbReference>
<reference evidence="1 2" key="1">
    <citation type="submission" date="2012-06" db="EMBL/GenBank/DDBJ databases">
        <title>Complete sequence of Thiocystis violascens DSM 198.</title>
        <authorList>
            <consortium name="US DOE Joint Genome Institute"/>
            <person name="Lucas S."/>
            <person name="Han J."/>
            <person name="Lapidus A."/>
            <person name="Cheng J.-F."/>
            <person name="Goodwin L."/>
            <person name="Pitluck S."/>
            <person name="Peters L."/>
            <person name="Ovchinnikova G."/>
            <person name="Teshima H."/>
            <person name="Detter J.C."/>
            <person name="Han C."/>
            <person name="Tapia R."/>
            <person name="Land M."/>
            <person name="Hauser L."/>
            <person name="Kyrpides N."/>
            <person name="Ivanova N."/>
            <person name="Pagani I."/>
            <person name="Vogl K."/>
            <person name="Liu Z."/>
            <person name="Frigaard N.-U."/>
            <person name="Bryant D."/>
            <person name="Woyke T."/>
        </authorList>
    </citation>
    <scope>NUCLEOTIDE SEQUENCE [LARGE SCALE GENOMIC DNA]</scope>
    <source>
        <strain evidence="2">ATCC 17096 / DSM 198 / 6111</strain>
    </source>
</reference>
<keyword evidence="2" id="KW-1185">Reference proteome</keyword>
<gene>
    <name evidence="1" type="ordered locus">Thivi_4148</name>
</gene>
<dbReference type="STRING" id="765911.Thivi_4148"/>
<evidence type="ECO:0000313" key="1">
    <source>
        <dbReference type="EMBL" id="AFL75967.1"/>
    </source>
</evidence>
<sequence>MRLDQVKAGMLLAKDIHDPNGAILIRAGVALTERHLKALKSWGIQHIPIQFLEPGPPSLATLDPSFIAEARAQLDLQFSLSNPDHPAIHALYEICLERTLCHR</sequence>